<dbReference type="Pfam" id="PF03861">
    <property type="entry name" value="ANTAR"/>
    <property type="match status" value="1"/>
</dbReference>
<evidence type="ECO:0000313" key="3">
    <source>
        <dbReference type="Proteomes" id="UP001236014"/>
    </source>
</evidence>
<dbReference type="SMART" id="SM01012">
    <property type="entry name" value="ANTAR"/>
    <property type="match status" value="1"/>
</dbReference>
<dbReference type="Proteomes" id="UP001236014">
    <property type="component" value="Chromosome"/>
</dbReference>
<dbReference type="Gene3D" id="1.10.10.10">
    <property type="entry name" value="Winged helix-like DNA-binding domain superfamily/Winged helix DNA-binding domain"/>
    <property type="match status" value="1"/>
</dbReference>
<dbReference type="RefSeq" id="WP_285973401.1">
    <property type="nucleotide sequence ID" value="NZ_CP127294.1"/>
</dbReference>
<proteinExistence type="predicted"/>
<reference evidence="2 3" key="1">
    <citation type="submission" date="2023-06" db="EMBL/GenBank/DDBJ databases">
        <authorList>
            <person name="Oyuntsetseg B."/>
            <person name="Kim S.B."/>
        </authorList>
    </citation>
    <scope>NUCLEOTIDE SEQUENCE [LARGE SCALE GENOMIC DNA]</scope>
    <source>
        <strain evidence="2 3">2-15</strain>
    </source>
</reference>
<accession>A0A9Y2IPL8</accession>
<dbReference type="PROSITE" id="PS50921">
    <property type="entry name" value="ANTAR"/>
    <property type="match status" value="1"/>
</dbReference>
<dbReference type="GO" id="GO:0003723">
    <property type="term" value="F:RNA binding"/>
    <property type="evidence" value="ECO:0007669"/>
    <property type="project" value="InterPro"/>
</dbReference>
<sequence length="105" mass="11250">MDTQAERTSWPAPAARHAHEGVEAAAALAEENRQLRDALQTRGVIEQAKGVLMAQRRCGPQEAFDVLVTLSQDTNVKLRDVAQAFVDEFLATVPAESRGGPAAPA</sequence>
<name>A0A9Y2IPL8_9PSEU</name>
<dbReference type="InterPro" id="IPR011006">
    <property type="entry name" value="CheY-like_superfamily"/>
</dbReference>
<dbReference type="SUPFAM" id="SSF52172">
    <property type="entry name" value="CheY-like"/>
    <property type="match status" value="1"/>
</dbReference>
<protein>
    <submittedName>
        <fullName evidence="2">ANTAR domain-containing protein</fullName>
    </submittedName>
</protein>
<organism evidence="2 3">
    <name type="scientific">Amycolatopsis carbonis</name>
    <dbReference type="NCBI Taxonomy" id="715471"/>
    <lineage>
        <taxon>Bacteria</taxon>
        <taxon>Bacillati</taxon>
        <taxon>Actinomycetota</taxon>
        <taxon>Actinomycetes</taxon>
        <taxon>Pseudonocardiales</taxon>
        <taxon>Pseudonocardiaceae</taxon>
        <taxon>Amycolatopsis</taxon>
    </lineage>
</organism>
<dbReference type="AlphaFoldDB" id="A0A9Y2IPL8"/>
<gene>
    <name evidence="2" type="ORF">QRX50_19670</name>
</gene>
<dbReference type="KEGG" id="acab:QRX50_19670"/>
<dbReference type="EMBL" id="CP127294">
    <property type="protein sequence ID" value="WIX82836.1"/>
    <property type="molecule type" value="Genomic_DNA"/>
</dbReference>
<dbReference type="InterPro" id="IPR036388">
    <property type="entry name" value="WH-like_DNA-bd_sf"/>
</dbReference>
<keyword evidence="3" id="KW-1185">Reference proteome</keyword>
<dbReference type="InterPro" id="IPR005561">
    <property type="entry name" value="ANTAR"/>
</dbReference>
<evidence type="ECO:0000259" key="1">
    <source>
        <dbReference type="PROSITE" id="PS50921"/>
    </source>
</evidence>
<feature type="domain" description="ANTAR" evidence="1">
    <location>
        <begin position="25"/>
        <end position="86"/>
    </location>
</feature>
<evidence type="ECO:0000313" key="2">
    <source>
        <dbReference type="EMBL" id="WIX82836.1"/>
    </source>
</evidence>